<keyword evidence="4" id="KW-1185">Reference proteome</keyword>
<name>A0AAJ0BK58_9PEZI</name>
<dbReference type="CDD" id="cd03443">
    <property type="entry name" value="PaaI_thioesterase"/>
    <property type="match status" value="1"/>
</dbReference>
<reference evidence="3" key="1">
    <citation type="submission" date="2023-06" db="EMBL/GenBank/DDBJ databases">
        <title>Genome-scale phylogeny and comparative genomics of the fungal order Sordariales.</title>
        <authorList>
            <consortium name="Lawrence Berkeley National Laboratory"/>
            <person name="Hensen N."/>
            <person name="Bonometti L."/>
            <person name="Westerberg I."/>
            <person name="Brannstrom I.O."/>
            <person name="Guillou S."/>
            <person name="Cros-Aarteil S."/>
            <person name="Calhoun S."/>
            <person name="Haridas S."/>
            <person name="Kuo A."/>
            <person name="Mondo S."/>
            <person name="Pangilinan J."/>
            <person name="Riley R."/>
            <person name="Labutti K."/>
            <person name="Andreopoulos B."/>
            <person name="Lipzen A."/>
            <person name="Chen C."/>
            <person name="Yanf M."/>
            <person name="Daum C."/>
            <person name="Ng V."/>
            <person name="Clum A."/>
            <person name="Steindorff A."/>
            <person name="Ohm R."/>
            <person name="Martin F."/>
            <person name="Silar P."/>
            <person name="Natvig D."/>
            <person name="Lalanne C."/>
            <person name="Gautier V."/>
            <person name="Ament-Velasquez S.L."/>
            <person name="Kruys A."/>
            <person name="Hutchinson M.I."/>
            <person name="Powell A.J."/>
            <person name="Barry K."/>
            <person name="Miller A.N."/>
            <person name="Grigoriev I.V."/>
            <person name="Debuchy R."/>
            <person name="Gladieux P."/>
            <person name="Thoren M.H."/>
            <person name="Johannesson H."/>
        </authorList>
    </citation>
    <scope>NUCLEOTIDE SEQUENCE</scope>
    <source>
        <strain evidence="3">PSN4</strain>
    </source>
</reference>
<feature type="domain" description="Thioesterase" evidence="2">
    <location>
        <begin position="148"/>
        <end position="222"/>
    </location>
</feature>
<feature type="region of interest" description="Disordered" evidence="1">
    <location>
        <begin position="1"/>
        <end position="25"/>
    </location>
</feature>
<dbReference type="AlphaFoldDB" id="A0AAJ0BK58"/>
<gene>
    <name evidence="3" type="ORF">QBC47DRAFT_293843</name>
</gene>
<comment type="caution">
    <text evidence="3">The sequence shown here is derived from an EMBL/GenBank/DDBJ whole genome shotgun (WGS) entry which is preliminary data.</text>
</comment>
<sequence>MDGDGFQGDRRPAVKPHSAPQDHNQFVEDPLAHFRAIPWCRKLLDDPMVLETIIVDRRPIPSGESSFVRRVMNTGTTVRACITFLRMAQPPRRRTANDQDMMVGAAPLSQSRELLRGGGDTDGENPRNPFLLVNALLDLGEDLCGYKGTLHGGLFTVLLDEVMGTAANYQAEHGAYTVRYNIDIRKAIKLPQIVMVRARVFRKEGRKIYVRGTIEDHQNDLMAEADGIWVQMGHNVGRSQL</sequence>
<organism evidence="3 4">
    <name type="scientific">Echria macrotheca</name>
    <dbReference type="NCBI Taxonomy" id="438768"/>
    <lineage>
        <taxon>Eukaryota</taxon>
        <taxon>Fungi</taxon>
        <taxon>Dikarya</taxon>
        <taxon>Ascomycota</taxon>
        <taxon>Pezizomycotina</taxon>
        <taxon>Sordariomycetes</taxon>
        <taxon>Sordariomycetidae</taxon>
        <taxon>Sordariales</taxon>
        <taxon>Schizotheciaceae</taxon>
        <taxon>Echria</taxon>
    </lineage>
</organism>
<dbReference type="EMBL" id="MU839828">
    <property type="protein sequence ID" value="KAK1759430.1"/>
    <property type="molecule type" value="Genomic_DNA"/>
</dbReference>
<dbReference type="InterPro" id="IPR052061">
    <property type="entry name" value="PTE-AB_protein"/>
</dbReference>
<dbReference type="PANTHER" id="PTHR47260">
    <property type="entry name" value="UPF0644 PROTEIN PB2B4.06"/>
    <property type="match status" value="1"/>
</dbReference>
<protein>
    <submittedName>
        <fullName evidence="3">HotDog domain-containing protein</fullName>
    </submittedName>
</protein>
<dbReference type="Proteomes" id="UP001239445">
    <property type="component" value="Unassembled WGS sequence"/>
</dbReference>
<evidence type="ECO:0000313" key="3">
    <source>
        <dbReference type="EMBL" id="KAK1759430.1"/>
    </source>
</evidence>
<dbReference type="InterPro" id="IPR029069">
    <property type="entry name" value="HotDog_dom_sf"/>
</dbReference>
<dbReference type="Gene3D" id="3.10.129.10">
    <property type="entry name" value="Hotdog Thioesterase"/>
    <property type="match status" value="1"/>
</dbReference>
<evidence type="ECO:0000259" key="2">
    <source>
        <dbReference type="Pfam" id="PF03061"/>
    </source>
</evidence>
<evidence type="ECO:0000313" key="4">
    <source>
        <dbReference type="Proteomes" id="UP001239445"/>
    </source>
</evidence>
<dbReference type="SUPFAM" id="SSF54637">
    <property type="entry name" value="Thioesterase/thiol ester dehydrase-isomerase"/>
    <property type="match status" value="1"/>
</dbReference>
<dbReference type="Pfam" id="PF03061">
    <property type="entry name" value="4HBT"/>
    <property type="match status" value="1"/>
</dbReference>
<proteinExistence type="predicted"/>
<evidence type="ECO:0000256" key="1">
    <source>
        <dbReference type="SAM" id="MobiDB-lite"/>
    </source>
</evidence>
<dbReference type="PANTHER" id="PTHR47260:SF3">
    <property type="entry name" value="THIOESTERASE FAMILY PROTEIN (AFU_ORTHOLOGUE AFUA_7G03960)"/>
    <property type="match status" value="1"/>
</dbReference>
<accession>A0AAJ0BK58</accession>
<dbReference type="InterPro" id="IPR006683">
    <property type="entry name" value="Thioestr_dom"/>
</dbReference>